<dbReference type="OrthoDB" id="76265at2759"/>
<keyword evidence="2" id="KW-1133">Transmembrane helix</keyword>
<evidence type="ECO:0000256" key="2">
    <source>
        <dbReference type="SAM" id="Phobius"/>
    </source>
</evidence>
<feature type="compositionally biased region" description="Basic and acidic residues" evidence="1">
    <location>
        <begin position="1"/>
        <end position="10"/>
    </location>
</feature>
<protein>
    <submittedName>
        <fullName evidence="3">Glycosyltransferase GlcNAc</fullName>
    </submittedName>
</protein>
<dbReference type="PANTHER" id="PTHR34496">
    <property type="entry name" value="GLCNAC TRANSFERASE-RELATED"/>
    <property type="match status" value="1"/>
</dbReference>
<organism evidence="3 4">
    <name type="scientific">Nitzschia inconspicua</name>
    <dbReference type="NCBI Taxonomy" id="303405"/>
    <lineage>
        <taxon>Eukaryota</taxon>
        <taxon>Sar</taxon>
        <taxon>Stramenopiles</taxon>
        <taxon>Ochrophyta</taxon>
        <taxon>Bacillariophyta</taxon>
        <taxon>Bacillariophyceae</taxon>
        <taxon>Bacillariophycidae</taxon>
        <taxon>Bacillariales</taxon>
        <taxon>Bacillariaceae</taxon>
        <taxon>Nitzschia</taxon>
    </lineage>
</organism>
<evidence type="ECO:0000256" key="1">
    <source>
        <dbReference type="SAM" id="MobiDB-lite"/>
    </source>
</evidence>
<keyword evidence="2" id="KW-0812">Transmembrane</keyword>
<keyword evidence="4" id="KW-1185">Reference proteome</keyword>
<comment type="caution">
    <text evidence="3">The sequence shown here is derived from an EMBL/GenBank/DDBJ whole genome shotgun (WGS) entry which is preliminary data.</text>
</comment>
<dbReference type="PANTHER" id="PTHR34496:SF6">
    <property type="entry name" value="GLYCOSYLTRANSFERASE 2-LIKE DOMAIN-CONTAINING PROTEIN"/>
    <property type="match status" value="1"/>
</dbReference>
<feature type="region of interest" description="Disordered" evidence="1">
    <location>
        <begin position="100"/>
        <end position="135"/>
    </location>
</feature>
<evidence type="ECO:0000313" key="4">
    <source>
        <dbReference type="Proteomes" id="UP000693970"/>
    </source>
</evidence>
<feature type="compositionally biased region" description="Polar residues" evidence="1">
    <location>
        <begin position="107"/>
        <end position="116"/>
    </location>
</feature>
<dbReference type="InterPro" id="IPR021067">
    <property type="entry name" value="Glycosyltransferase"/>
</dbReference>
<reference evidence="3" key="2">
    <citation type="submission" date="2021-04" db="EMBL/GenBank/DDBJ databases">
        <authorList>
            <person name="Podell S."/>
        </authorList>
    </citation>
    <scope>NUCLEOTIDE SEQUENCE</scope>
    <source>
        <strain evidence="3">Hildebrandi</strain>
    </source>
</reference>
<gene>
    <name evidence="3" type="ORF">IV203_003218</name>
</gene>
<reference evidence="3" key="1">
    <citation type="journal article" date="2021" name="Sci. Rep.">
        <title>Diploid genomic architecture of Nitzschia inconspicua, an elite biomass production diatom.</title>
        <authorList>
            <person name="Oliver A."/>
            <person name="Podell S."/>
            <person name="Pinowska A."/>
            <person name="Traller J.C."/>
            <person name="Smith S.R."/>
            <person name="McClure R."/>
            <person name="Beliaev A."/>
            <person name="Bohutskyi P."/>
            <person name="Hill E.A."/>
            <person name="Rabines A."/>
            <person name="Zheng H."/>
            <person name="Allen L.Z."/>
            <person name="Kuo A."/>
            <person name="Grigoriev I.V."/>
            <person name="Allen A.E."/>
            <person name="Hazlebeck D."/>
            <person name="Allen E.E."/>
        </authorList>
    </citation>
    <scope>NUCLEOTIDE SEQUENCE</scope>
    <source>
        <strain evidence="3">Hildebrandi</strain>
    </source>
</reference>
<name>A0A9K3PNH9_9STRA</name>
<evidence type="ECO:0000313" key="3">
    <source>
        <dbReference type="EMBL" id="KAG7353863.1"/>
    </source>
</evidence>
<dbReference type="Pfam" id="PF11397">
    <property type="entry name" value="GlcNAc"/>
    <property type="match status" value="2"/>
</dbReference>
<dbReference type="EMBL" id="JAGRRH010000016">
    <property type="protein sequence ID" value="KAG7353863.1"/>
    <property type="molecule type" value="Genomic_DNA"/>
</dbReference>
<sequence length="603" mass="68385">MLSSSKDGRKAGRRKHRSSQPQPWLPSEIVCSANDLTNSKNSMEFAVILSLIVVIIYAYGSYEAMLALPEIPNGFRTGANLNMAMLESDATLQSRQLAMEEAKGTVNPEQKQQNLRTDSEKQQQRHPADSPLQNAAPAALTTVTLDPPEGKWPVTLRDEVDDFEDLLHVGDLKTVLKVPKFWSPPLHNKQFYSREQAMKVGTCVEADPKTGSHVRGESCPPEQRTIYIGLASYRDYQCRYTLESAFLRAKHPERIRVGVVDQIIEGEDSRCDEPIEPCDQNPNQALCKYKNQVDVFVMDAPLSVGPVFARHIGYRMYRGEYYATQSDAHVTFTTNWDEDIIAQLEATHDEMAVLSTYLSDIQGSIDEKTGKSLRNTRPIMCNTDYEGGPQGMHLRHMSQPERHPTIRGTPQLQPWWAAGYSFSRGHFVVNVPYDYLMPMIFQGEEMSIGIRGFTVGYDFYAPERSVCFHHYATGKNAAKRNKVKKFWENGDRYKGMGKKAMARLLGIVHMNPEVDPTFWDHTDADRYGLGGVRTPEQFYDLFGIDVVKKTTQGHLCKFVGDDAQMHKDWFPLLRKDGMGIDYSTVKFRWVDPYPNASTTPQKV</sequence>
<feature type="compositionally biased region" description="Basic and acidic residues" evidence="1">
    <location>
        <begin position="117"/>
        <end position="128"/>
    </location>
</feature>
<proteinExistence type="predicted"/>
<dbReference type="AlphaFoldDB" id="A0A9K3PNH9"/>
<dbReference type="Proteomes" id="UP000693970">
    <property type="component" value="Unassembled WGS sequence"/>
</dbReference>
<keyword evidence="2" id="KW-0472">Membrane</keyword>
<feature type="region of interest" description="Disordered" evidence="1">
    <location>
        <begin position="1"/>
        <end position="25"/>
    </location>
</feature>
<feature type="transmembrane region" description="Helical" evidence="2">
    <location>
        <begin position="45"/>
        <end position="62"/>
    </location>
</feature>
<accession>A0A9K3PNH9</accession>